<evidence type="ECO:0000313" key="1">
    <source>
        <dbReference type="EMBL" id="KAK5577586.1"/>
    </source>
</evidence>
<protein>
    <submittedName>
        <fullName evidence="1">Uncharacterized protein</fullName>
    </submittedName>
</protein>
<keyword evidence="2" id="KW-1185">Reference proteome</keyword>
<sequence>MNNIKINEKLKIDFLLNHPVFSEKEISKLNVIQLNNSSTKIKGNQYVKPNIKKIPKISNNNNNKNCLTTTTIKKTLNQDKLQTKIINDQLKISIKCKKCNFPPLFKHDKKRWWCGKCEKAFTPLSFKILTRDNFENKQK</sequence>
<organism evidence="1 2">
    <name type="scientific">Dictyostelium firmibasis</name>
    <dbReference type="NCBI Taxonomy" id="79012"/>
    <lineage>
        <taxon>Eukaryota</taxon>
        <taxon>Amoebozoa</taxon>
        <taxon>Evosea</taxon>
        <taxon>Eumycetozoa</taxon>
        <taxon>Dictyostelia</taxon>
        <taxon>Dictyosteliales</taxon>
        <taxon>Dictyosteliaceae</taxon>
        <taxon>Dictyostelium</taxon>
    </lineage>
</organism>
<dbReference type="EMBL" id="JAVFKY010000004">
    <property type="protein sequence ID" value="KAK5577586.1"/>
    <property type="molecule type" value="Genomic_DNA"/>
</dbReference>
<gene>
    <name evidence="1" type="ORF">RB653_002529</name>
</gene>
<evidence type="ECO:0000313" key="2">
    <source>
        <dbReference type="Proteomes" id="UP001344447"/>
    </source>
</evidence>
<dbReference type="AlphaFoldDB" id="A0AAN7TXE8"/>
<dbReference type="Proteomes" id="UP001344447">
    <property type="component" value="Unassembled WGS sequence"/>
</dbReference>
<comment type="caution">
    <text evidence="1">The sequence shown here is derived from an EMBL/GenBank/DDBJ whole genome shotgun (WGS) entry which is preliminary data.</text>
</comment>
<accession>A0AAN7TXE8</accession>
<reference evidence="1 2" key="1">
    <citation type="submission" date="2023-11" db="EMBL/GenBank/DDBJ databases">
        <title>Dfirmibasis_genome.</title>
        <authorList>
            <person name="Edelbroek B."/>
            <person name="Kjellin J."/>
            <person name="Jerlstrom-Hultqvist J."/>
            <person name="Soderbom F."/>
        </authorList>
    </citation>
    <scope>NUCLEOTIDE SEQUENCE [LARGE SCALE GENOMIC DNA]</scope>
    <source>
        <strain evidence="1 2">TNS-C-14</strain>
    </source>
</reference>
<name>A0AAN7TXE8_9MYCE</name>
<proteinExistence type="predicted"/>